<dbReference type="GO" id="GO:0005886">
    <property type="term" value="C:plasma membrane"/>
    <property type="evidence" value="ECO:0007669"/>
    <property type="project" value="TreeGrafter"/>
</dbReference>
<dbReference type="SUPFAM" id="SSF111418">
    <property type="entry name" value="Hormone receptor domain"/>
    <property type="match status" value="1"/>
</dbReference>
<dbReference type="InterPro" id="IPR036445">
    <property type="entry name" value="GPCR_2_extracell_dom_sf"/>
</dbReference>
<dbReference type="GO" id="GO:0007188">
    <property type="term" value="P:adenylate cyclase-modulating G protein-coupled receptor signaling pathway"/>
    <property type="evidence" value="ECO:0007669"/>
    <property type="project" value="TreeGrafter"/>
</dbReference>
<sequence>MTILHYFLQSNGDFCPSVFDGYLCWPKTQLENWATLPCPAISGYENFENLTASKQCMSSGEWYKNYDNTEWTNYSLCIDHQYAETIKIESTEFSNDSSNSSLSQVS</sequence>
<dbReference type="Gene3D" id="4.10.1240.10">
    <property type="entry name" value="GPCR, family 2, extracellular hormone receptor domain"/>
    <property type="match status" value="1"/>
</dbReference>
<evidence type="ECO:0000259" key="1">
    <source>
        <dbReference type="PROSITE" id="PS50227"/>
    </source>
</evidence>
<organism evidence="2 3">
    <name type="scientific">Aphidius gifuensis</name>
    <name type="common">Parasitoid wasp</name>
    <dbReference type="NCBI Taxonomy" id="684658"/>
    <lineage>
        <taxon>Eukaryota</taxon>
        <taxon>Metazoa</taxon>
        <taxon>Ecdysozoa</taxon>
        <taxon>Arthropoda</taxon>
        <taxon>Hexapoda</taxon>
        <taxon>Insecta</taxon>
        <taxon>Pterygota</taxon>
        <taxon>Neoptera</taxon>
        <taxon>Endopterygota</taxon>
        <taxon>Hymenoptera</taxon>
        <taxon>Apocrita</taxon>
        <taxon>Ichneumonoidea</taxon>
        <taxon>Braconidae</taxon>
        <taxon>Aphidiinae</taxon>
        <taxon>Aphidius</taxon>
    </lineage>
</organism>
<dbReference type="PANTHER" id="PTHR45620:SF42">
    <property type="entry name" value="G-PROTEIN COUPLED RECEPTOR SEB-2"/>
    <property type="match status" value="1"/>
</dbReference>
<dbReference type="PROSITE" id="PS50227">
    <property type="entry name" value="G_PROTEIN_RECEP_F2_3"/>
    <property type="match status" value="1"/>
</dbReference>
<dbReference type="PANTHER" id="PTHR45620">
    <property type="entry name" value="PDF RECEPTOR-LIKE PROTEIN-RELATED"/>
    <property type="match status" value="1"/>
</dbReference>
<reference evidence="2 3" key="1">
    <citation type="submission" date="2020-08" db="EMBL/GenBank/DDBJ databases">
        <title>Aphidius gifuensis genome sequencing and assembly.</title>
        <authorList>
            <person name="Du Z."/>
        </authorList>
    </citation>
    <scope>NUCLEOTIDE SEQUENCE [LARGE SCALE GENOMIC DNA]</scope>
    <source>
        <strain evidence="2">YNYX2018</strain>
        <tissue evidence="2">Adults</tissue>
    </source>
</reference>
<dbReference type="PROSITE" id="PS00649">
    <property type="entry name" value="G_PROTEIN_RECEP_F2_1"/>
    <property type="match status" value="1"/>
</dbReference>
<dbReference type="Proteomes" id="UP000639338">
    <property type="component" value="Unassembled WGS sequence"/>
</dbReference>
<dbReference type="InterPro" id="IPR050332">
    <property type="entry name" value="GPCR_2"/>
</dbReference>
<accession>A0A834Y2N6</accession>
<dbReference type="AlphaFoldDB" id="A0A834Y2N6"/>
<dbReference type="InterPro" id="IPR017983">
    <property type="entry name" value="GPCR_2_secretin-like_CS"/>
</dbReference>
<evidence type="ECO:0000313" key="3">
    <source>
        <dbReference type="Proteomes" id="UP000639338"/>
    </source>
</evidence>
<evidence type="ECO:0000313" key="2">
    <source>
        <dbReference type="EMBL" id="KAF7996895.1"/>
    </source>
</evidence>
<dbReference type="EMBL" id="JACMRX010000001">
    <property type="protein sequence ID" value="KAF7996895.1"/>
    <property type="molecule type" value="Genomic_DNA"/>
</dbReference>
<feature type="domain" description="G-protein coupled receptors family 2 profile 1" evidence="1">
    <location>
        <begin position="1"/>
        <end position="81"/>
    </location>
</feature>
<dbReference type="GO" id="GO:0008528">
    <property type="term" value="F:G protein-coupled peptide receptor activity"/>
    <property type="evidence" value="ECO:0007669"/>
    <property type="project" value="TreeGrafter"/>
</dbReference>
<keyword evidence="3" id="KW-1185">Reference proteome</keyword>
<dbReference type="InterPro" id="IPR001879">
    <property type="entry name" value="GPCR_2_extracellular_dom"/>
</dbReference>
<name>A0A834Y2N6_APHGI</name>
<protein>
    <recommendedName>
        <fullName evidence="1">G-protein coupled receptors family 2 profile 1 domain-containing protein</fullName>
    </recommendedName>
</protein>
<gene>
    <name evidence="2" type="ORF">HCN44_002541</name>
</gene>
<dbReference type="Pfam" id="PF02793">
    <property type="entry name" value="HRM"/>
    <property type="match status" value="1"/>
</dbReference>
<proteinExistence type="predicted"/>
<dbReference type="SMART" id="SM00008">
    <property type="entry name" value="HormR"/>
    <property type="match status" value="1"/>
</dbReference>
<comment type="caution">
    <text evidence="2">The sequence shown here is derived from an EMBL/GenBank/DDBJ whole genome shotgun (WGS) entry which is preliminary data.</text>
</comment>